<organism evidence="1 2">
    <name type="scientific">Streptomyces nigrescens</name>
    <dbReference type="NCBI Taxonomy" id="1920"/>
    <lineage>
        <taxon>Bacteria</taxon>
        <taxon>Bacillati</taxon>
        <taxon>Actinomycetota</taxon>
        <taxon>Actinomycetes</taxon>
        <taxon>Kitasatosporales</taxon>
        <taxon>Streptomycetaceae</taxon>
        <taxon>Streptomyces</taxon>
    </lineage>
</organism>
<dbReference type="Proteomes" id="UP000429552">
    <property type="component" value="Unassembled WGS sequence"/>
</dbReference>
<name>A0A640TAR4_STRNI</name>
<gene>
    <name evidence="1" type="ORF">Sliba_12820</name>
</gene>
<reference evidence="1 2" key="1">
    <citation type="submission" date="2019-12" db="EMBL/GenBank/DDBJ databases">
        <title>Whole genome shotgun sequence of Streptomyces libani subsp. libani NBRC 13452.</title>
        <authorList>
            <person name="Ichikawa N."/>
            <person name="Kimura A."/>
            <person name="Kitahashi Y."/>
            <person name="Komaki H."/>
            <person name="Tamura T."/>
        </authorList>
    </citation>
    <scope>NUCLEOTIDE SEQUENCE [LARGE SCALE GENOMIC DNA]</scope>
    <source>
        <strain evidence="1 2">NBRC 13452</strain>
    </source>
</reference>
<comment type="caution">
    <text evidence="1">The sequence shown here is derived from an EMBL/GenBank/DDBJ whole genome shotgun (WGS) entry which is preliminary data.</text>
</comment>
<dbReference type="AlphaFoldDB" id="A0A640TAR4"/>
<accession>A0A640TAR4</accession>
<protein>
    <submittedName>
        <fullName evidence="1">Uncharacterized protein</fullName>
    </submittedName>
</protein>
<dbReference type="EMBL" id="BLIP01000001">
    <property type="protein sequence ID" value="GFE20829.1"/>
    <property type="molecule type" value="Genomic_DNA"/>
</dbReference>
<evidence type="ECO:0000313" key="1">
    <source>
        <dbReference type="EMBL" id="GFE20829.1"/>
    </source>
</evidence>
<proteinExistence type="predicted"/>
<evidence type="ECO:0000313" key="2">
    <source>
        <dbReference type="Proteomes" id="UP000429552"/>
    </source>
</evidence>
<sequence length="67" mass="7244">MVRDRNRRVENIATVGGRRGAYWPDVASIRERECGQTESRVSVATAAVAARSGEGTEDAAIRVNVAK</sequence>